<protein>
    <submittedName>
        <fullName evidence="1">Uncharacterized protein</fullName>
    </submittedName>
</protein>
<accession>A0A6G1U357</accession>
<evidence type="ECO:0000313" key="2">
    <source>
        <dbReference type="Proteomes" id="UP000480425"/>
    </source>
</evidence>
<comment type="caution">
    <text evidence="1">The sequence shown here is derived from an EMBL/GenBank/DDBJ whole genome shotgun (WGS) entry which is preliminary data.</text>
</comment>
<gene>
    <name evidence="1" type="ORF">F7D73_09875</name>
</gene>
<dbReference type="OrthoDB" id="1495502at2"/>
<dbReference type="AlphaFoldDB" id="A0A6G1U357"/>
<proteinExistence type="predicted"/>
<dbReference type="Proteomes" id="UP000480425">
    <property type="component" value="Unassembled WGS sequence"/>
</dbReference>
<reference evidence="1 2" key="1">
    <citation type="submission" date="2019-09" db="EMBL/GenBank/DDBJ databases">
        <title>Distinct polysaccharide growth profiles of human intestinal Prevotella copri isolates.</title>
        <authorList>
            <person name="Fehlner-Peach H."/>
            <person name="Magnabosco C."/>
            <person name="Raghavan V."/>
            <person name="Scher J.U."/>
            <person name="Tett A."/>
            <person name="Cox L.M."/>
            <person name="Gottsegen C."/>
            <person name="Watters A."/>
            <person name="Wiltshire- Gordon J.D."/>
            <person name="Segata N."/>
            <person name="Bonneau R."/>
            <person name="Littman D.R."/>
        </authorList>
    </citation>
    <scope>NUCLEOTIDE SEQUENCE [LARGE SCALE GENOMIC DNA]</scope>
    <source>
        <strain evidence="2">iA622</strain>
    </source>
</reference>
<name>A0A6G1U357_9BACT</name>
<dbReference type="EMBL" id="VZCB01000079">
    <property type="protein sequence ID" value="MQN81248.1"/>
    <property type="molecule type" value="Genomic_DNA"/>
</dbReference>
<evidence type="ECO:0000313" key="1">
    <source>
        <dbReference type="EMBL" id="MQN81248.1"/>
    </source>
</evidence>
<sequence>MNNQQFFEKVAQMRKQQKTYQEARPSSQESRDALIASKRLETEIDQEIARVQAILAKKDIFLVQYKDVDGSIASSLVEGFDMETQYRQGYIVANITKRTVTYNGKDWEAMTLKPGSSMPTTMQAKGGAA</sequence>
<organism evidence="1 2">
    <name type="scientific">Segatella copri</name>
    <dbReference type="NCBI Taxonomy" id="165179"/>
    <lineage>
        <taxon>Bacteria</taxon>
        <taxon>Pseudomonadati</taxon>
        <taxon>Bacteroidota</taxon>
        <taxon>Bacteroidia</taxon>
        <taxon>Bacteroidales</taxon>
        <taxon>Prevotellaceae</taxon>
        <taxon>Segatella</taxon>
    </lineage>
</organism>
<dbReference type="RefSeq" id="WP_153124321.1">
    <property type="nucleotide sequence ID" value="NZ_VZCB01000079.1"/>
</dbReference>